<proteinExistence type="predicted"/>
<dbReference type="AlphaFoldDB" id="A0A396IDP0"/>
<organism evidence="1">
    <name type="scientific">Medicago truncatula</name>
    <name type="common">Barrel medic</name>
    <name type="synonym">Medicago tribuloides</name>
    <dbReference type="NCBI Taxonomy" id="3880"/>
    <lineage>
        <taxon>Eukaryota</taxon>
        <taxon>Viridiplantae</taxon>
        <taxon>Streptophyta</taxon>
        <taxon>Embryophyta</taxon>
        <taxon>Tracheophyta</taxon>
        <taxon>Spermatophyta</taxon>
        <taxon>Magnoliopsida</taxon>
        <taxon>eudicotyledons</taxon>
        <taxon>Gunneridae</taxon>
        <taxon>Pentapetalae</taxon>
        <taxon>rosids</taxon>
        <taxon>fabids</taxon>
        <taxon>Fabales</taxon>
        <taxon>Fabaceae</taxon>
        <taxon>Papilionoideae</taxon>
        <taxon>50 kb inversion clade</taxon>
        <taxon>NPAAA clade</taxon>
        <taxon>Hologalegina</taxon>
        <taxon>IRL clade</taxon>
        <taxon>Trifolieae</taxon>
        <taxon>Medicago</taxon>
    </lineage>
</organism>
<reference evidence="1" key="1">
    <citation type="journal article" date="2018" name="Nat. Plants">
        <title>Whole-genome landscape of Medicago truncatula symbiotic genes.</title>
        <authorList>
            <person name="Pecrix Y."/>
            <person name="Gamas P."/>
            <person name="Carrere S."/>
        </authorList>
    </citation>
    <scope>NUCLEOTIDE SEQUENCE</scope>
    <source>
        <tissue evidence="1">Leaves</tissue>
    </source>
</reference>
<gene>
    <name evidence="1" type="ORF">MtrunA17_Chr4g0046621</name>
</gene>
<comment type="caution">
    <text evidence="1">The sequence shown here is derived from an EMBL/GenBank/DDBJ whole genome shotgun (WGS) entry which is preliminary data.</text>
</comment>
<dbReference type="Proteomes" id="UP000265566">
    <property type="component" value="Chromosome 4"/>
</dbReference>
<accession>A0A396IDP0</accession>
<name>A0A396IDP0_MEDTR</name>
<evidence type="ECO:0000313" key="1">
    <source>
        <dbReference type="EMBL" id="RHN62364.1"/>
    </source>
</evidence>
<dbReference type="EMBL" id="PSQE01000004">
    <property type="protein sequence ID" value="RHN62364.1"/>
    <property type="molecule type" value="Genomic_DNA"/>
</dbReference>
<protein>
    <submittedName>
        <fullName evidence="1">Uncharacterized protein</fullName>
    </submittedName>
</protein>
<sequence>MQMPHFEVSSEQVLPFCNGFLSLSSNLNVFGKYKRLFSPALMPIRCPRDTLLSLKNDAITSVSRLEEESEEKLVEGICSDNEYGSTGAAGSDSTTLSLIFRKPRPNGHPLGISSFCEE</sequence>
<dbReference type="Gramene" id="rna24932">
    <property type="protein sequence ID" value="RHN62364.1"/>
    <property type="gene ID" value="gene24932"/>
</dbReference>